<evidence type="ECO:0000313" key="8">
    <source>
        <dbReference type="Proteomes" id="UP001174909"/>
    </source>
</evidence>
<evidence type="ECO:0000313" key="7">
    <source>
        <dbReference type="EMBL" id="CAI8045995.1"/>
    </source>
</evidence>
<dbReference type="EMBL" id="CASHTH010003518">
    <property type="protein sequence ID" value="CAI8045995.1"/>
    <property type="molecule type" value="Genomic_DNA"/>
</dbReference>
<keyword evidence="5" id="KW-0378">Hydrolase</keyword>
<dbReference type="Proteomes" id="UP001174909">
    <property type="component" value="Unassembled WGS sequence"/>
</dbReference>
<evidence type="ECO:0000256" key="6">
    <source>
        <dbReference type="SAM" id="MobiDB-lite"/>
    </source>
</evidence>
<dbReference type="InterPro" id="IPR003732">
    <property type="entry name" value="Daa-tRNA_deacyls_DTD"/>
</dbReference>
<dbReference type="InterPro" id="IPR023509">
    <property type="entry name" value="DTD-like_sf"/>
</dbReference>
<protein>
    <recommendedName>
        <fullName evidence="2 5">D-aminoacyl-tRNA deacylase</fullName>
        <ecNumber evidence="2 5">3.1.1.96</ecNumber>
    </recommendedName>
</protein>
<accession>A0AA35TCX0</accession>
<keyword evidence="5" id="KW-0820">tRNA-binding</keyword>
<keyword evidence="8" id="KW-1185">Reference proteome</keyword>
<evidence type="ECO:0000256" key="2">
    <source>
        <dbReference type="ARBA" id="ARBA00013056"/>
    </source>
</evidence>
<dbReference type="PANTHER" id="PTHR10472:SF5">
    <property type="entry name" value="D-AMINOACYL-TRNA DEACYLASE 1"/>
    <property type="match status" value="1"/>
</dbReference>
<dbReference type="EC" id="3.1.1.96" evidence="2 5"/>
<dbReference type="SUPFAM" id="SSF69500">
    <property type="entry name" value="DTD-like"/>
    <property type="match status" value="1"/>
</dbReference>
<gene>
    <name evidence="7" type="ORF">GBAR_LOCUS25432</name>
</gene>
<dbReference type="Pfam" id="PF02580">
    <property type="entry name" value="Tyr_Deacylase"/>
    <property type="match status" value="1"/>
</dbReference>
<dbReference type="AlphaFoldDB" id="A0AA35TCX0"/>
<reference evidence="7" key="1">
    <citation type="submission" date="2023-03" db="EMBL/GenBank/DDBJ databases">
        <authorList>
            <person name="Steffen K."/>
            <person name="Cardenas P."/>
        </authorList>
    </citation>
    <scope>NUCLEOTIDE SEQUENCE</scope>
</reference>
<evidence type="ECO:0000256" key="1">
    <source>
        <dbReference type="ARBA" id="ARBA00009673"/>
    </source>
</evidence>
<comment type="subcellular location">
    <subcellularLocation>
        <location evidence="5">Cytoplasm</location>
    </subcellularLocation>
</comment>
<feature type="region of interest" description="Disordered" evidence="6">
    <location>
        <begin position="129"/>
        <end position="177"/>
    </location>
</feature>
<evidence type="ECO:0000256" key="3">
    <source>
        <dbReference type="ARBA" id="ARBA00047676"/>
    </source>
</evidence>
<dbReference type="NCBIfam" id="TIGR00256">
    <property type="entry name" value="D-aminoacyl-tRNA deacylase"/>
    <property type="match status" value="1"/>
</dbReference>
<organism evidence="7 8">
    <name type="scientific">Geodia barretti</name>
    <name type="common">Barrett's horny sponge</name>
    <dbReference type="NCBI Taxonomy" id="519541"/>
    <lineage>
        <taxon>Eukaryota</taxon>
        <taxon>Metazoa</taxon>
        <taxon>Porifera</taxon>
        <taxon>Demospongiae</taxon>
        <taxon>Heteroscleromorpha</taxon>
        <taxon>Tetractinellida</taxon>
        <taxon>Astrophorina</taxon>
        <taxon>Geodiidae</taxon>
        <taxon>Geodia</taxon>
    </lineage>
</organism>
<keyword evidence="5" id="KW-0963">Cytoplasm</keyword>
<keyword evidence="5" id="KW-0694">RNA-binding</keyword>
<evidence type="ECO:0000256" key="4">
    <source>
        <dbReference type="ARBA" id="ARBA00048018"/>
    </source>
</evidence>
<proteinExistence type="inferred from homology"/>
<evidence type="ECO:0000256" key="5">
    <source>
        <dbReference type="RuleBase" id="RU003470"/>
    </source>
</evidence>
<comment type="similarity">
    <text evidence="1 5">Belongs to the DTD family.</text>
</comment>
<dbReference type="GO" id="GO:0000049">
    <property type="term" value="F:tRNA binding"/>
    <property type="evidence" value="ECO:0007669"/>
    <property type="project" value="UniProtKB-KW"/>
</dbReference>
<dbReference type="PANTHER" id="PTHR10472">
    <property type="entry name" value="D-TYROSYL-TRNA TYR DEACYLASE"/>
    <property type="match status" value="1"/>
</dbReference>
<name>A0AA35TCX0_GEOBA</name>
<sequence length="186" mass="19856">MRALVQRVAEASVEIDGAEVGGIGPGLLVLLGVSADDDEADAAYLVAKIVNLRVFADDANRFNLSALDAGAEVLVVSQFTLYADTRRGRRPDFTLAAPPDLAEKLLRTHGGVAARYWPDRSHRSIPGLHAGKVPERWPGNHYAGQRRSPSLEALTPSMGPGPSQTVGSLNAQSGRAPEWLPKRALC</sequence>
<comment type="catalytic activity">
    <reaction evidence="3">
        <text>glycyl-tRNA(Ala) + H2O = tRNA(Ala) + glycine + H(+)</text>
        <dbReference type="Rhea" id="RHEA:53744"/>
        <dbReference type="Rhea" id="RHEA-COMP:9657"/>
        <dbReference type="Rhea" id="RHEA-COMP:13640"/>
        <dbReference type="ChEBI" id="CHEBI:15377"/>
        <dbReference type="ChEBI" id="CHEBI:15378"/>
        <dbReference type="ChEBI" id="CHEBI:57305"/>
        <dbReference type="ChEBI" id="CHEBI:78442"/>
        <dbReference type="ChEBI" id="CHEBI:78522"/>
        <dbReference type="EC" id="3.1.1.96"/>
    </reaction>
</comment>
<comment type="catalytic activity">
    <reaction evidence="4">
        <text>a D-aminoacyl-tRNA + H2O = a tRNA + a D-alpha-amino acid + H(+)</text>
        <dbReference type="Rhea" id="RHEA:13953"/>
        <dbReference type="Rhea" id="RHEA-COMP:10123"/>
        <dbReference type="Rhea" id="RHEA-COMP:10124"/>
        <dbReference type="ChEBI" id="CHEBI:15377"/>
        <dbReference type="ChEBI" id="CHEBI:15378"/>
        <dbReference type="ChEBI" id="CHEBI:59871"/>
        <dbReference type="ChEBI" id="CHEBI:78442"/>
        <dbReference type="ChEBI" id="CHEBI:79333"/>
        <dbReference type="EC" id="3.1.1.96"/>
    </reaction>
</comment>
<dbReference type="GO" id="GO:0005737">
    <property type="term" value="C:cytoplasm"/>
    <property type="evidence" value="ECO:0007669"/>
    <property type="project" value="UniProtKB-SubCell"/>
</dbReference>
<dbReference type="GO" id="GO:0051500">
    <property type="term" value="F:D-tyrosyl-tRNA(Tyr) deacylase activity"/>
    <property type="evidence" value="ECO:0007669"/>
    <property type="project" value="TreeGrafter"/>
</dbReference>
<dbReference type="Gene3D" id="3.50.80.10">
    <property type="entry name" value="D-tyrosyl-tRNA(Tyr) deacylase"/>
    <property type="match status" value="1"/>
</dbReference>
<feature type="compositionally biased region" description="Polar residues" evidence="6">
    <location>
        <begin position="162"/>
        <end position="173"/>
    </location>
</feature>
<comment type="caution">
    <text evidence="7">The sequence shown here is derived from an EMBL/GenBank/DDBJ whole genome shotgun (WGS) entry which is preliminary data.</text>
</comment>